<dbReference type="GO" id="GO:0005694">
    <property type="term" value="C:chromosome"/>
    <property type="evidence" value="ECO:0007669"/>
    <property type="project" value="UniProtKB-ARBA"/>
</dbReference>
<protein>
    <submittedName>
        <fullName evidence="8">Regulator of nonsense transcripts putative</fullName>
    </submittedName>
</protein>
<evidence type="ECO:0000313" key="9">
    <source>
        <dbReference type="Proteomes" id="UP000078387"/>
    </source>
</evidence>
<feature type="compositionally biased region" description="Polar residues" evidence="6">
    <location>
        <begin position="1126"/>
        <end position="1147"/>
    </location>
</feature>
<keyword evidence="1" id="KW-0547">Nucleotide-binding</keyword>
<comment type="caution">
    <text evidence="8">The sequence shown here is derived from an EMBL/GenBank/DDBJ whole genome shotgun (WGS) entry which is preliminary data.</text>
</comment>
<evidence type="ECO:0000259" key="7">
    <source>
        <dbReference type="PROSITE" id="PS51997"/>
    </source>
</evidence>
<dbReference type="VEuPathDB" id="AmoebaDB:KM1_258500"/>
<dbReference type="CDD" id="cd18808">
    <property type="entry name" value="SF1_C_Upf1"/>
    <property type="match status" value="1"/>
</dbReference>
<dbReference type="PANTHER" id="PTHR10887">
    <property type="entry name" value="DNA2/NAM7 HELICASE FAMILY"/>
    <property type="match status" value="1"/>
</dbReference>
<dbReference type="GO" id="GO:0008270">
    <property type="term" value="F:zinc ion binding"/>
    <property type="evidence" value="ECO:0007669"/>
    <property type="project" value="UniProtKB-UniRule"/>
</dbReference>
<dbReference type="VEuPathDB" id="AmoebaDB:EHI7A_043140"/>
<keyword evidence="5" id="KW-0863">Zinc-finger</keyword>
<dbReference type="GO" id="GO:0005737">
    <property type="term" value="C:cytoplasm"/>
    <property type="evidence" value="ECO:0007669"/>
    <property type="project" value="InterPro"/>
</dbReference>
<dbReference type="Gene3D" id="3.40.50.300">
    <property type="entry name" value="P-loop containing nucleotide triphosphate hydrolases"/>
    <property type="match status" value="2"/>
</dbReference>
<dbReference type="VEuPathDB" id="AmoebaDB:KM1_072890"/>
<dbReference type="VEuPathDB" id="AmoebaDB:EHI8A_081270"/>
<dbReference type="VEuPathDB" id="AmoebaDB:EHI5A_202410"/>
<dbReference type="VEuPathDB" id="AmoebaDB:EHI8A_041870"/>
<comment type="caution">
    <text evidence="5">Lacks conserved residue(s) required for the propagation of feature annotation.</text>
</comment>
<evidence type="ECO:0000256" key="1">
    <source>
        <dbReference type="ARBA" id="ARBA00022741"/>
    </source>
</evidence>
<reference evidence="8 9" key="1">
    <citation type="submission" date="2016-05" db="EMBL/GenBank/DDBJ databases">
        <title>First whole genome sequencing of Entamoeba histolytica HM1:IMSS-clone-6.</title>
        <authorList>
            <person name="Mukherjee Avik.K."/>
            <person name="Izumyama S."/>
            <person name="Nakada-Tsukui K."/>
            <person name="Nozaki T."/>
        </authorList>
    </citation>
    <scope>NUCLEOTIDE SEQUENCE [LARGE SCALE GENOMIC DNA]</scope>
    <source>
        <strain evidence="8 9">HM1:IMSS clone 6</strain>
    </source>
</reference>
<feature type="region of interest" description="Disordered" evidence="6">
    <location>
        <begin position="1087"/>
        <end position="1147"/>
    </location>
</feature>
<feature type="domain" description="Upf1" evidence="7">
    <location>
        <begin position="11"/>
        <end position="211"/>
    </location>
</feature>
<dbReference type="InterPro" id="IPR041677">
    <property type="entry name" value="DNA2/NAM7_AAA_11"/>
</dbReference>
<sequence>MIYKHDLNTLKHINGKKHCEYCGETTGIVQCQCGKHFCNGKIMNAGVCQLLHHMRVNSHFSVSFNGVILKCSKCEETNIYNLHYKYNSKDFLCSHCLKSQSKINKRLYSKKIVNEGAVIIDNYDVGQSVSCVKQDLVDNNEAQFPKEKTEKRVKNEYPTLDDYVQTYLYLSRIEKKEERSVVEVELRQEKQRIKFIKHPGFTTVEINLPKAIGGLQLEDEVIISCGGLKGMVNDTNSTETKLFPSLIFKSSKCVFGGNITSSRGKTVVVSLQDFLFGIESTDYKTGKITMKYPTNEEKWKYNEEIVKKTSLFRIYFLTNDKGNPFIRTLDVLQSREIDGYYSKILCCNKIQLTKTKEITYEEMSEEKYNIPNLSNLNDYQRKAIYNALNEDISLVIGPPGTGKTTVAVSIAQYLIYNKYRFYNINRGEKKLLVCASSNNAVDVICSKLIEKGVPTVRVVADEQFENCSDKIRENSLLKKAIEFTEKKGINEVAITQSGQIIIIDPALKQRQRLEKQIQNKKTGNGFGDNVEFGVEFDDVSNDESDDELEESKIVNIRELLKKKYGQYPTEDENREVQKCYETYLSTPIYQMAYGTFENFVKQTNPKIQKIIDRVSQRITLEENDYINNFTSSFYDILSGIECVCSTLTICTRSTLLKQKFFASIVDEAAQSLEPETLAGIINVRKAVLIGDIQQLQPTCLSTEAREAGFQKSMFERFMANTQIKRTMLKIQYRMHPAISEFSNKMFYSSKLENGVSSKDRFDNRIINFFPDYTNPIMFINCDGTEHYGSSGTSYNNAGEVQIIQEVVEKLLKNKIKENEIGIISPYQAQQELISQYVSTKIKVANIDGFQGNEKEYIIFSCVRSNQTLGVGFVNDYKRLNVALTRAKSGLIIIGNIQTLMTSEVWNMLIHHFYLKKALFELKEHKFVQYNVENQKEFNCPLEKTPFQVQYEVDDLKTNDKKTSQFRSEILCNPVQSHQRRDLSSQPSNNIPTPTFCNPLQSHEQKKLDGHQAKLIDKKSKITETPKQAENYFTQQKVIPTTYSSRKITRKTSTYNINTKQTTVATKTHEISSNGSWVCQTSYSSSSDSFNLNSTSQPTQINSSTLQKHKELNRKTKNNNSNQTSNEITPHTNRYSNPPTNTSSCFIL</sequence>
<evidence type="ECO:0000256" key="5">
    <source>
        <dbReference type="PROSITE-ProRule" id="PRU01341"/>
    </source>
</evidence>
<dbReference type="GO" id="GO:0003724">
    <property type="term" value="F:RNA helicase activity"/>
    <property type="evidence" value="ECO:0007669"/>
    <property type="project" value="InterPro"/>
</dbReference>
<evidence type="ECO:0000313" key="8">
    <source>
        <dbReference type="EMBL" id="GAT99313.1"/>
    </source>
</evidence>
<keyword evidence="5" id="KW-0862">Zinc</keyword>
<dbReference type="PROSITE" id="PS51997">
    <property type="entry name" value="UPF1_CH_RICH"/>
    <property type="match status" value="1"/>
</dbReference>
<dbReference type="Proteomes" id="UP000078387">
    <property type="component" value="Unassembled WGS sequence"/>
</dbReference>
<evidence type="ECO:0000256" key="3">
    <source>
        <dbReference type="ARBA" id="ARBA00022806"/>
    </source>
</evidence>
<dbReference type="GO" id="GO:0016604">
    <property type="term" value="C:nuclear body"/>
    <property type="evidence" value="ECO:0007669"/>
    <property type="project" value="TreeGrafter"/>
</dbReference>
<keyword evidence="5" id="KW-0479">Metal-binding</keyword>
<dbReference type="VEuPathDB" id="AmoebaDB:EHI_110840"/>
<keyword evidence="2" id="KW-0378">Hydrolase</keyword>
<gene>
    <name evidence="8" type="ORF">CL6EHI_043440</name>
</gene>
<dbReference type="InterPro" id="IPR047187">
    <property type="entry name" value="SF1_C_Upf1"/>
</dbReference>
<proteinExistence type="predicted"/>
<feature type="compositionally biased region" description="Polar residues" evidence="6">
    <location>
        <begin position="1096"/>
        <end position="1105"/>
    </location>
</feature>
<dbReference type="InterPro" id="IPR027417">
    <property type="entry name" value="P-loop_NTPase"/>
</dbReference>
<evidence type="ECO:0000256" key="4">
    <source>
        <dbReference type="ARBA" id="ARBA00022840"/>
    </source>
</evidence>
<dbReference type="InterPro" id="IPR018999">
    <property type="entry name" value="UPF1_CH/ZBD"/>
</dbReference>
<dbReference type="GO" id="GO:0006369">
    <property type="term" value="P:termination of RNA polymerase II transcription"/>
    <property type="evidence" value="ECO:0007669"/>
    <property type="project" value="TreeGrafter"/>
</dbReference>
<dbReference type="GO" id="GO:0001147">
    <property type="term" value="F:transcription termination site sequence-specific DNA binding"/>
    <property type="evidence" value="ECO:0007669"/>
    <property type="project" value="TreeGrafter"/>
</dbReference>
<dbReference type="Pfam" id="PF13086">
    <property type="entry name" value="AAA_11"/>
    <property type="match status" value="1"/>
</dbReference>
<dbReference type="AlphaFoldDB" id="A0A175K147"/>
<name>A0A175K147_ENTHI</name>
<dbReference type="InterPro" id="IPR045055">
    <property type="entry name" value="DNA2/NAM7-like"/>
</dbReference>
<evidence type="ECO:0000256" key="6">
    <source>
        <dbReference type="SAM" id="MobiDB-lite"/>
    </source>
</evidence>
<dbReference type="InterPro" id="IPR041679">
    <property type="entry name" value="DNA2/NAM7-like_C"/>
</dbReference>
<evidence type="ECO:0000256" key="2">
    <source>
        <dbReference type="ARBA" id="ARBA00022801"/>
    </source>
</evidence>
<dbReference type="EMBL" id="BDEQ01000001">
    <property type="protein sequence ID" value="GAT99313.1"/>
    <property type="molecule type" value="Genomic_DNA"/>
</dbReference>
<dbReference type="VEuPathDB" id="AmoebaDB:EHI5A_197030"/>
<dbReference type="Pfam" id="PF13087">
    <property type="entry name" value="AAA_12"/>
    <property type="match status" value="1"/>
</dbReference>
<organism evidence="8 9">
    <name type="scientific">Entamoeba histolytica</name>
    <dbReference type="NCBI Taxonomy" id="5759"/>
    <lineage>
        <taxon>Eukaryota</taxon>
        <taxon>Amoebozoa</taxon>
        <taxon>Evosea</taxon>
        <taxon>Archamoebae</taxon>
        <taxon>Mastigamoebida</taxon>
        <taxon>Entamoebidae</taxon>
        <taxon>Entamoeba</taxon>
    </lineage>
</organism>
<feature type="region of interest" description="CC/SHH/C" evidence="5">
    <location>
        <begin position="31"/>
        <end position="59"/>
    </location>
</feature>
<dbReference type="GO" id="GO:0016787">
    <property type="term" value="F:hydrolase activity"/>
    <property type="evidence" value="ECO:0007669"/>
    <property type="project" value="UniProtKB-KW"/>
</dbReference>
<dbReference type="PANTHER" id="PTHR10887:SF495">
    <property type="entry name" value="HELICASE SENATAXIN ISOFORM X1-RELATED"/>
    <property type="match status" value="1"/>
</dbReference>
<dbReference type="GO" id="GO:0000184">
    <property type="term" value="P:nuclear-transcribed mRNA catabolic process, nonsense-mediated decay"/>
    <property type="evidence" value="ECO:0007669"/>
    <property type="project" value="InterPro"/>
</dbReference>
<dbReference type="VEuPathDB" id="AmoebaDB:KM1_258390"/>
<dbReference type="FunFam" id="3.40.50.300:FF:000326">
    <property type="entry name" value="P-loop containing nucleoside triphosphate hydrolase"/>
    <property type="match status" value="1"/>
</dbReference>
<keyword evidence="4" id="KW-0067">ATP-binding</keyword>
<dbReference type="VEuPathDB" id="AmoebaDB:EHI7A_080020"/>
<accession>A0A175K147</accession>
<dbReference type="GO" id="GO:0005524">
    <property type="term" value="F:ATP binding"/>
    <property type="evidence" value="ECO:0007669"/>
    <property type="project" value="UniProtKB-KW"/>
</dbReference>
<keyword evidence="3" id="KW-0347">Helicase</keyword>
<dbReference type="VEuPathDB" id="AmoebaDB:EHI5A_012990"/>
<dbReference type="GO" id="GO:0003723">
    <property type="term" value="F:RNA binding"/>
    <property type="evidence" value="ECO:0007669"/>
    <property type="project" value="InterPro"/>
</dbReference>
<dbReference type="SUPFAM" id="SSF52540">
    <property type="entry name" value="P-loop containing nucleoside triphosphate hydrolases"/>
    <property type="match status" value="2"/>
</dbReference>